<proteinExistence type="predicted"/>
<evidence type="ECO:0000256" key="1">
    <source>
        <dbReference type="SAM" id="SignalP"/>
    </source>
</evidence>
<evidence type="ECO:0008006" key="4">
    <source>
        <dbReference type="Google" id="ProtNLM"/>
    </source>
</evidence>
<gene>
    <name evidence="2" type="ORF">GY22_10800</name>
</gene>
<dbReference type="SUPFAM" id="SSF49899">
    <property type="entry name" value="Concanavalin A-like lectins/glucanases"/>
    <property type="match status" value="1"/>
</dbReference>
<protein>
    <recommendedName>
        <fullName evidence="4">LamG-like jellyroll fold domain-containing protein</fullName>
    </recommendedName>
</protein>
<sequence>MQGVLTLLLALALGIAGLPPSAARDDPGDVLRTAARPLSYDDTVRKDGPAAYWAMRSPGAGTEKDLVGRLHGSYHGKPKRATLPNGDTAADFDGTGQYLQVSDAAAVSAGTRGVLTVEAWMRPDALDFRSQEGSGYVHWMGKGAPRNHEYVARMYSKSNSENRPNRISGYAFNPSGGEGPGSYFQVPVRKGEWIHYVLVINAKDKGGDYPHGYTKIYRNGQRMDQDDLEHDGTVVVPRRGSAPFRVGTRDLRSFFDGAVGKVAVYTKELPRKQVEEHYRVMTTR</sequence>
<keyword evidence="3" id="KW-1185">Reference proteome</keyword>
<keyword evidence="1" id="KW-0732">Signal</keyword>
<evidence type="ECO:0000313" key="2">
    <source>
        <dbReference type="EMBL" id="KHD97183.1"/>
    </source>
</evidence>
<dbReference type="Pfam" id="PF13385">
    <property type="entry name" value="Laminin_G_3"/>
    <property type="match status" value="1"/>
</dbReference>
<feature type="chain" id="PRO_5038872326" description="LamG-like jellyroll fold domain-containing protein" evidence="1">
    <location>
        <begin position="23"/>
        <end position="284"/>
    </location>
</feature>
<dbReference type="Gene3D" id="2.60.120.200">
    <property type="match status" value="1"/>
</dbReference>
<dbReference type="AlphaFoldDB" id="A0A0A6VS96"/>
<name>A0A0A6VS96_KOCRO</name>
<dbReference type="InterPro" id="IPR013320">
    <property type="entry name" value="ConA-like_dom_sf"/>
</dbReference>
<evidence type="ECO:0000313" key="3">
    <source>
        <dbReference type="Proteomes" id="UP000030466"/>
    </source>
</evidence>
<dbReference type="EMBL" id="JSUH01000009">
    <property type="protein sequence ID" value="KHD97183.1"/>
    <property type="molecule type" value="Genomic_DNA"/>
</dbReference>
<accession>A0A0A6VS96</accession>
<comment type="caution">
    <text evidence="2">The sequence shown here is derived from an EMBL/GenBank/DDBJ whole genome shotgun (WGS) entry which is preliminary data.</text>
</comment>
<dbReference type="OrthoDB" id="9802683at2"/>
<dbReference type="Proteomes" id="UP000030466">
    <property type="component" value="Unassembled WGS sequence"/>
</dbReference>
<feature type="signal peptide" evidence="1">
    <location>
        <begin position="1"/>
        <end position="22"/>
    </location>
</feature>
<reference evidence="2 3" key="1">
    <citation type="journal article" date="2003" name="Int. J. Syst. Evol. Microbiol.">
        <title>Kocuria polaris sp. nov., an orange-pigmented psychrophilic bacterium isolated from an Antarctic cyanobacterial mat sample.</title>
        <authorList>
            <person name="Reddy G.S."/>
            <person name="Prakash J.S."/>
            <person name="Prabahar V."/>
            <person name="Matsumoto G.I."/>
            <person name="Stackebrandt E."/>
            <person name="Shivaji S."/>
        </authorList>
    </citation>
    <scope>NUCLEOTIDE SEQUENCE [LARGE SCALE GENOMIC DNA]</scope>
    <source>
        <strain evidence="2 3">CMS 76or</strain>
    </source>
</reference>
<organism evidence="2 3">
    <name type="scientific">Kocuria rosea subsp. polaris</name>
    <dbReference type="NCBI Taxonomy" id="136273"/>
    <lineage>
        <taxon>Bacteria</taxon>
        <taxon>Bacillati</taxon>
        <taxon>Actinomycetota</taxon>
        <taxon>Actinomycetes</taxon>
        <taxon>Micrococcales</taxon>
        <taxon>Micrococcaceae</taxon>
        <taxon>Kocuria</taxon>
    </lineage>
</organism>